<evidence type="ECO:0000313" key="3">
    <source>
        <dbReference type="Proteomes" id="UP000809829"/>
    </source>
</evidence>
<name>A0ABS2QUV4_9BACI</name>
<dbReference type="SUPFAM" id="SSF53098">
    <property type="entry name" value="Ribonuclease H-like"/>
    <property type="match status" value="1"/>
</dbReference>
<dbReference type="Pfam" id="PF13482">
    <property type="entry name" value="RNase_H_2"/>
    <property type="match status" value="1"/>
</dbReference>
<protein>
    <submittedName>
        <fullName evidence="2">Uncharacterized protein YprB with RNaseH-like and TPR domain</fullName>
    </submittedName>
</protein>
<evidence type="ECO:0000313" key="2">
    <source>
        <dbReference type="EMBL" id="MBM7703275.1"/>
    </source>
</evidence>
<gene>
    <name evidence="2" type="ORF">JOC83_002122</name>
</gene>
<accession>A0ABS2QUV4</accession>
<dbReference type="InterPro" id="IPR038720">
    <property type="entry name" value="YprB_RNase_H-like_dom"/>
</dbReference>
<evidence type="ECO:0000259" key="1">
    <source>
        <dbReference type="Pfam" id="PF13482"/>
    </source>
</evidence>
<dbReference type="PANTHER" id="PTHR38462:SF1">
    <property type="entry name" value="YPRB RIBONUCLEASE H-LIKE DOMAIN-CONTAINING PROTEIN"/>
    <property type="match status" value="1"/>
</dbReference>
<comment type="caution">
    <text evidence="2">The sequence shown here is derived from an EMBL/GenBank/DDBJ whole genome shotgun (WGS) entry which is preliminary data.</text>
</comment>
<dbReference type="RefSeq" id="WP_205186890.1">
    <property type="nucleotide sequence ID" value="NZ_JAFBFC010000003.1"/>
</dbReference>
<dbReference type="EMBL" id="JAFBFC010000003">
    <property type="protein sequence ID" value="MBM7703275.1"/>
    <property type="molecule type" value="Genomic_DNA"/>
</dbReference>
<sequence length="422" mass="49944">MAMKNKLKQLRKHIVREDVDKQEKKEETIIEPSSSDIPFVEKWLEFGAKPFFFQGEYIFIREITYPLSQHHGLYPFAHLNIVANVWSQVDVQHPLSLKQKQVSELFFFDTETTGLSGGTGTTIFLLGYAHILGDEVKVKQYFLPSPSAETALYYFFLRDINQFTTSIVYNGKSFDWPQVKTRHTLLRNELPPLPRLEHFDLLHPARRLWKHKLDSVKLTKVEEEVLEIKRQGDIPGYLAPMIYFDYVERKDPQGVFEVMKHNEHDILSLITLYIHLSNQLLQGASLSIKETYEVARWYDQLGEKKVALPLYEDVSIKEQEEHDKAKMALALQYKRGQQWEKAIEQWGVVYKVGREKIKREAAIELAKAYEHRYKQFDKALQYTKQAYQWWKEKNQLVKVYNEKEKVAFEKRIKRLENKKNNK</sequence>
<dbReference type="Proteomes" id="UP000809829">
    <property type="component" value="Unassembled WGS sequence"/>
</dbReference>
<organism evidence="2 3">
    <name type="scientific">Priestia iocasae</name>
    <dbReference type="NCBI Taxonomy" id="2291674"/>
    <lineage>
        <taxon>Bacteria</taxon>
        <taxon>Bacillati</taxon>
        <taxon>Bacillota</taxon>
        <taxon>Bacilli</taxon>
        <taxon>Bacillales</taxon>
        <taxon>Bacillaceae</taxon>
        <taxon>Priestia</taxon>
    </lineage>
</organism>
<dbReference type="InterPro" id="IPR012337">
    <property type="entry name" value="RNaseH-like_sf"/>
</dbReference>
<feature type="domain" description="YprB ribonuclease H-like" evidence="1">
    <location>
        <begin position="107"/>
        <end position="276"/>
    </location>
</feature>
<keyword evidence="3" id="KW-1185">Reference proteome</keyword>
<reference evidence="2 3" key="1">
    <citation type="submission" date="2021-01" db="EMBL/GenBank/DDBJ databases">
        <title>Genomic Encyclopedia of Type Strains, Phase IV (KMG-IV): sequencing the most valuable type-strain genomes for metagenomic binning, comparative biology and taxonomic classification.</title>
        <authorList>
            <person name="Goeker M."/>
        </authorList>
    </citation>
    <scope>NUCLEOTIDE SEQUENCE [LARGE SCALE GENOMIC DNA]</scope>
    <source>
        <strain evidence="2 3">DSM 104297</strain>
    </source>
</reference>
<proteinExistence type="predicted"/>
<dbReference type="PANTHER" id="PTHR38462">
    <property type="entry name" value="EXONUCLEASE-LIKE PROTEIN"/>
    <property type="match status" value="1"/>
</dbReference>